<evidence type="ECO:0000313" key="2">
    <source>
        <dbReference type="EMBL" id="KAK4506387.1"/>
    </source>
</evidence>
<evidence type="ECO:0000256" key="1">
    <source>
        <dbReference type="SAM" id="MobiDB-lite"/>
    </source>
</evidence>
<reference evidence="2 3" key="1">
    <citation type="journal article" date="2023" name="G3 (Bethesda)">
        <title>A chromosome-level genome assembly of Zasmidium syzygii isolated from banana leaves.</title>
        <authorList>
            <person name="van Westerhoven A.C."/>
            <person name="Mehrabi R."/>
            <person name="Talebi R."/>
            <person name="Steentjes M.B.F."/>
            <person name="Corcolon B."/>
            <person name="Chong P.A."/>
            <person name="Kema G.H.J."/>
            <person name="Seidl M.F."/>
        </authorList>
    </citation>
    <scope>NUCLEOTIDE SEQUENCE [LARGE SCALE GENOMIC DNA]</scope>
    <source>
        <strain evidence="2 3">P124</strain>
    </source>
</reference>
<protein>
    <submittedName>
        <fullName evidence="2">Uncharacterized protein</fullName>
    </submittedName>
</protein>
<feature type="compositionally biased region" description="Polar residues" evidence="1">
    <location>
        <begin position="1"/>
        <end position="20"/>
    </location>
</feature>
<feature type="region of interest" description="Disordered" evidence="1">
    <location>
        <begin position="1"/>
        <end position="29"/>
    </location>
</feature>
<organism evidence="2 3">
    <name type="scientific">Zasmidium cellare</name>
    <name type="common">Wine cellar mold</name>
    <name type="synonym">Racodium cellare</name>
    <dbReference type="NCBI Taxonomy" id="395010"/>
    <lineage>
        <taxon>Eukaryota</taxon>
        <taxon>Fungi</taxon>
        <taxon>Dikarya</taxon>
        <taxon>Ascomycota</taxon>
        <taxon>Pezizomycotina</taxon>
        <taxon>Dothideomycetes</taxon>
        <taxon>Dothideomycetidae</taxon>
        <taxon>Mycosphaerellales</taxon>
        <taxon>Mycosphaerellaceae</taxon>
        <taxon>Zasmidium</taxon>
    </lineage>
</organism>
<accession>A0ABR0EXL3</accession>
<gene>
    <name evidence="2" type="ORF">PRZ48_000117</name>
</gene>
<name>A0ABR0EXL3_ZASCE</name>
<keyword evidence="3" id="KW-1185">Reference proteome</keyword>
<dbReference type="Proteomes" id="UP001305779">
    <property type="component" value="Unassembled WGS sequence"/>
</dbReference>
<proteinExistence type="predicted"/>
<sequence>MSHQTTHSFLLNPFNPTASPSDPGPLSPSQKDTFYTYQLSLPTGPYGFDKESLWASTIIQHKHLSSNVFHTLQHIGVLDKERGNVVDTSKIGPKFTHQLAEIPARQQKRVVDLLFWWEEECQRLRKLHDEQTELEGLLRTEQGEERRIVLGKLLERVKGKVRARPSERVERVERDEDELVLGLRGVGGEGDLPAYSRT</sequence>
<comment type="caution">
    <text evidence="2">The sequence shown here is derived from an EMBL/GenBank/DDBJ whole genome shotgun (WGS) entry which is preliminary data.</text>
</comment>
<evidence type="ECO:0000313" key="3">
    <source>
        <dbReference type="Proteomes" id="UP001305779"/>
    </source>
</evidence>
<dbReference type="EMBL" id="JAXOVC010000001">
    <property type="protein sequence ID" value="KAK4506387.1"/>
    <property type="molecule type" value="Genomic_DNA"/>
</dbReference>